<feature type="non-terminal residue" evidence="1">
    <location>
        <position position="1"/>
    </location>
</feature>
<protein>
    <submittedName>
        <fullName evidence="1">Uncharacterized protein</fullName>
    </submittedName>
</protein>
<organism evidence="1">
    <name type="scientific">Iconisemion striatum</name>
    <dbReference type="NCBI Taxonomy" id="60296"/>
    <lineage>
        <taxon>Eukaryota</taxon>
        <taxon>Metazoa</taxon>
        <taxon>Chordata</taxon>
        <taxon>Craniata</taxon>
        <taxon>Vertebrata</taxon>
        <taxon>Euteleostomi</taxon>
        <taxon>Actinopterygii</taxon>
        <taxon>Neopterygii</taxon>
        <taxon>Teleostei</taxon>
        <taxon>Neoteleostei</taxon>
        <taxon>Acanthomorphata</taxon>
        <taxon>Ovalentaria</taxon>
        <taxon>Atherinomorphae</taxon>
        <taxon>Cyprinodontiformes</taxon>
        <taxon>Nothobranchiidae</taxon>
        <taxon>Iconisemion</taxon>
    </lineage>
</organism>
<proteinExistence type="predicted"/>
<dbReference type="EMBL" id="HADX01013713">
    <property type="protein sequence ID" value="SBP35945.1"/>
    <property type="molecule type" value="Transcribed_RNA"/>
</dbReference>
<reference evidence="1" key="2">
    <citation type="submission" date="2016-06" db="EMBL/GenBank/DDBJ databases">
        <title>The genome of a short-lived fish provides insights into sex chromosome evolution and the genetic control of aging.</title>
        <authorList>
            <person name="Reichwald K."/>
            <person name="Felder M."/>
            <person name="Petzold A."/>
            <person name="Koch P."/>
            <person name="Groth M."/>
            <person name="Platzer M."/>
        </authorList>
    </citation>
    <scope>NUCLEOTIDE SEQUENCE</scope>
    <source>
        <tissue evidence="1">Brain</tissue>
    </source>
</reference>
<dbReference type="AlphaFoldDB" id="A0A1A7Z1A3"/>
<gene>
    <name evidence="1" type="primary">Nfu_g_1_021725</name>
</gene>
<evidence type="ECO:0000313" key="1">
    <source>
        <dbReference type="EMBL" id="SBP35945.1"/>
    </source>
</evidence>
<accession>A0A1A7Z1A3</accession>
<sequence>FSPGMAPGFHFWMGHSNFGWALIKQVINISQYKQVQKQYLHSEVMLHFYHLESAYYCRNNVSY</sequence>
<name>A0A1A7Z1A3_9TELE</name>
<reference evidence="1" key="1">
    <citation type="submission" date="2016-05" db="EMBL/GenBank/DDBJ databases">
        <authorList>
            <person name="Lavstsen T."/>
            <person name="Jespersen J.S."/>
        </authorList>
    </citation>
    <scope>NUCLEOTIDE SEQUENCE</scope>
    <source>
        <tissue evidence="1">Brain</tissue>
    </source>
</reference>
<feature type="non-terminal residue" evidence="1">
    <location>
        <position position="63"/>
    </location>
</feature>